<proteinExistence type="predicted"/>
<keyword evidence="2" id="KW-1185">Reference proteome</keyword>
<dbReference type="EMBL" id="LSSM01007448">
    <property type="protein sequence ID" value="OMJ08222.1"/>
    <property type="molecule type" value="Genomic_DNA"/>
</dbReference>
<name>A0A1R1X0S0_9FUNG</name>
<comment type="caution">
    <text evidence="1">The sequence shown here is derived from an EMBL/GenBank/DDBJ whole genome shotgun (WGS) entry which is preliminary data.</text>
</comment>
<protein>
    <submittedName>
        <fullName evidence="1">Uncharacterized protein</fullName>
    </submittedName>
</protein>
<gene>
    <name evidence="1" type="ORF">AYI69_g11152</name>
</gene>
<organism evidence="1 2">
    <name type="scientific">Smittium culicis</name>
    <dbReference type="NCBI Taxonomy" id="133412"/>
    <lineage>
        <taxon>Eukaryota</taxon>
        <taxon>Fungi</taxon>
        <taxon>Fungi incertae sedis</taxon>
        <taxon>Zoopagomycota</taxon>
        <taxon>Kickxellomycotina</taxon>
        <taxon>Harpellomycetes</taxon>
        <taxon>Harpellales</taxon>
        <taxon>Legeriomycetaceae</taxon>
        <taxon>Smittium</taxon>
    </lineage>
</organism>
<evidence type="ECO:0000313" key="1">
    <source>
        <dbReference type="EMBL" id="OMJ08222.1"/>
    </source>
</evidence>
<dbReference type="AlphaFoldDB" id="A0A1R1X0S0"/>
<reference evidence="2" key="1">
    <citation type="submission" date="2017-01" db="EMBL/GenBank/DDBJ databases">
        <authorList>
            <person name="Wang Y."/>
            <person name="White M."/>
            <person name="Kvist S."/>
            <person name="Moncalvo J.-M."/>
        </authorList>
    </citation>
    <scope>NUCLEOTIDE SEQUENCE [LARGE SCALE GENOMIC DNA]</scope>
    <source>
        <strain evidence="2">ID-206-W2</strain>
    </source>
</reference>
<dbReference type="OrthoDB" id="5655624at2759"/>
<accession>A0A1R1X0S0</accession>
<sequence>MMEQANRALAPASQDQVNSLTEIVQKLLRERENNQEPEHPYVTRRIYVTALTAYPELIDTLTSIEEGFYRSPLIEEERPDRSIDYNKHRQILDNPRLDNAEDPEIKFDSTNRALLSGVDANVTQAKLDNFYKELDLPGNFTQLKDSETNRRWAKRRWAPL</sequence>
<dbReference type="Proteomes" id="UP000187429">
    <property type="component" value="Unassembled WGS sequence"/>
</dbReference>
<evidence type="ECO:0000313" key="2">
    <source>
        <dbReference type="Proteomes" id="UP000187429"/>
    </source>
</evidence>